<organism evidence="3 4">
    <name type="scientific">Pseudodesulfovibrio methanolicus</name>
    <dbReference type="NCBI Taxonomy" id="3126690"/>
    <lineage>
        <taxon>Bacteria</taxon>
        <taxon>Pseudomonadati</taxon>
        <taxon>Thermodesulfobacteriota</taxon>
        <taxon>Desulfovibrionia</taxon>
        <taxon>Desulfovibrionales</taxon>
        <taxon>Desulfovibrionaceae</taxon>
    </lineage>
</organism>
<dbReference type="Gene3D" id="2.120.10.30">
    <property type="entry name" value="TolB, C-terminal domain"/>
    <property type="match status" value="2"/>
</dbReference>
<evidence type="ECO:0000313" key="4">
    <source>
        <dbReference type="Proteomes" id="UP001385389"/>
    </source>
</evidence>
<proteinExistence type="predicted"/>
<reference evidence="3 4" key="1">
    <citation type="submission" date="2024-03" db="EMBL/GenBank/DDBJ databases">
        <title>Phenotype and Genome Characterization of a Sulfate-Reducing Bacterium Pseudodesulfovibrio sp. strain 5S69, isolated from Petroleum Reservoir in Tatarstan (Russia).</title>
        <authorList>
            <person name="Bidzhieva S.K."/>
            <person name="Kadnikov V."/>
            <person name="Tourova T.P."/>
            <person name="Samigullina S.R."/>
            <person name="Sokolova D.S."/>
            <person name="Poltaraus A.B."/>
            <person name="Avtukh A.N."/>
            <person name="Tereshina V.M."/>
            <person name="Mardanov A.V."/>
            <person name="Nazina T.N."/>
        </authorList>
    </citation>
    <scope>NUCLEOTIDE SEQUENCE [LARGE SCALE GENOMIC DNA]</scope>
    <source>
        <strain evidence="3 4">5S69</strain>
    </source>
</reference>
<feature type="region of interest" description="Disordered" evidence="1">
    <location>
        <begin position="522"/>
        <end position="546"/>
    </location>
</feature>
<accession>A0ABZ2IXZ4</accession>
<name>A0ABZ2IXZ4_9BACT</name>
<protein>
    <submittedName>
        <fullName evidence="3">Uncharacterized protein</fullName>
    </submittedName>
</protein>
<dbReference type="SUPFAM" id="SSF82171">
    <property type="entry name" value="DPP6 N-terminal domain-like"/>
    <property type="match status" value="1"/>
</dbReference>
<dbReference type="InterPro" id="IPR011042">
    <property type="entry name" value="6-blade_b-propeller_TolB-like"/>
</dbReference>
<keyword evidence="2" id="KW-0732">Signal</keyword>
<keyword evidence="4" id="KW-1185">Reference proteome</keyword>
<evidence type="ECO:0000313" key="3">
    <source>
        <dbReference type="EMBL" id="WWX23562.1"/>
    </source>
</evidence>
<feature type="signal peptide" evidence="2">
    <location>
        <begin position="1"/>
        <end position="29"/>
    </location>
</feature>
<evidence type="ECO:0000256" key="1">
    <source>
        <dbReference type="SAM" id="MobiDB-lite"/>
    </source>
</evidence>
<dbReference type="Proteomes" id="UP001385389">
    <property type="component" value="Chromosome"/>
</dbReference>
<gene>
    <name evidence="3" type="ORF">V8V93_04970</name>
</gene>
<dbReference type="RefSeq" id="WP_338669259.1">
    <property type="nucleotide sequence ID" value="NZ_CP146609.1"/>
</dbReference>
<dbReference type="Pfam" id="PF07676">
    <property type="entry name" value="PD40"/>
    <property type="match status" value="3"/>
</dbReference>
<dbReference type="EMBL" id="CP146609">
    <property type="protein sequence ID" value="WWX23562.1"/>
    <property type="molecule type" value="Genomic_DNA"/>
</dbReference>
<evidence type="ECO:0000256" key="2">
    <source>
        <dbReference type="SAM" id="SignalP"/>
    </source>
</evidence>
<feature type="chain" id="PRO_5046606608" evidence="2">
    <location>
        <begin position="30"/>
        <end position="546"/>
    </location>
</feature>
<sequence length="546" mass="58825">MPPHRFRPGQIFSLLLLCLAALAPSGAAAYPLFRSADLALPPGTTLAAAIERLVPADSPAPLTILEPADGALVPEDAASPIFRWRDPAAGAWLVTLTVDGQPLCKGLLNTPRWIPERSLWERIRSDAGGHTIEAAVSGLGPDGRMVSSGRTSFAVSGEPVAARLSFLRKRLPFRTAQKNPNDSQVVIGDLSDYGRPRIVMQDVPICFNCHAYSLDGSAYGMDMDYKGDKGGYALVSVGEQVSVDDRDVVSWNDYVPPKPATYSMGLFTSLSPDGRYAASTVGETSAFVMLDDLYFSQMFYPATGQVAIYDARTGKIAPLPGANDVRRIQTNPAFSPDGTRLAFARADVETALVARIVAGELRKEDPGQDIRAVNAKYPVQFDLWSVPFNHGGGGVPEPIEGASDNGLSNFFPKYSPDGRWLAFTQCATGLVLQPDSKIAIVPAGGGEAHVLKANTGLMNSWHTWSPNSRWLAFASKGNSPFTEIFLTHIDDDGRSSPPLRLFRFSHEELAAMVPEFVPDHAKHEQKSLELADPEGALGESMATDGR</sequence>
<dbReference type="InterPro" id="IPR011659">
    <property type="entry name" value="WD40"/>
</dbReference>